<dbReference type="InterPro" id="IPR025659">
    <property type="entry name" value="Tubby-like_C"/>
</dbReference>
<reference evidence="3" key="1">
    <citation type="submission" date="2025-08" db="UniProtKB">
        <authorList>
            <consortium name="RefSeq"/>
        </authorList>
    </citation>
    <scope>IDENTIFICATION</scope>
</reference>
<dbReference type="PANTHER" id="PTHR31087">
    <property type="match status" value="1"/>
</dbReference>
<evidence type="ECO:0000256" key="1">
    <source>
        <dbReference type="ARBA" id="ARBA00005437"/>
    </source>
</evidence>
<accession>A0A6I9RTI6</accession>
<sequence>METSEGKDIWSNGFGAGSPRGGGVFPELCSPFPVQLTVWCKSLLFNGHGYTVFDDSDGRMVFRVDNYAHNWRQETVLMDQAGNVLLTIRRCRKMLNLMESWEAYKGDKDVLGMVGHQRPLFKATKDLGTPSCTVSMVPTKGMEPLGYRMSWSRQKEWSKIYQAAGNAPLVAEVSRKYGASTKTLLDKDVLTLRVQPWMDQAIAMAMIMIIDTMR</sequence>
<dbReference type="InterPro" id="IPR007612">
    <property type="entry name" value="LOR"/>
</dbReference>
<dbReference type="RefSeq" id="XP_010931666.1">
    <property type="nucleotide sequence ID" value="XM_010933364.3"/>
</dbReference>
<dbReference type="KEGG" id="egu:105052530"/>
<evidence type="ECO:0000313" key="2">
    <source>
        <dbReference type="Proteomes" id="UP000504607"/>
    </source>
</evidence>
<dbReference type="PANTHER" id="PTHR31087:SF161">
    <property type="entry name" value="TUBBY C 2 FAMILY PROTEIN"/>
    <property type="match status" value="1"/>
</dbReference>
<dbReference type="Gene3D" id="2.40.160.200">
    <property type="entry name" value="LURP1-related"/>
    <property type="match status" value="1"/>
</dbReference>
<dbReference type="AlphaFoldDB" id="A0A6I9RTI6"/>
<dbReference type="InParanoid" id="A0A6I9RTI6"/>
<dbReference type="Proteomes" id="UP000504607">
    <property type="component" value="Chromosome 10"/>
</dbReference>
<comment type="similarity">
    <text evidence="1">Belongs to the LOR family.</text>
</comment>
<evidence type="ECO:0000313" key="3">
    <source>
        <dbReference type="RefSeq" id="XP_010931666.1"/>
    </source>
</evidence>
<dbReference type="SUPFAM" id="SSF54518">
    <property type="entry name" value="Tubby C-terminal domain-like"/>
    <property type="match status" value="1"/>
</dbReference>
<gene>
    <name evidence="3" type="primary">LOC105052530</name>
</gene>
<dbReference type="Pfam" id="PF04525">
    <property type="entry name" value="LOR"/>
    <property type="match status" value="1"/>
</dbReference>
<organism evidence="2 3">
    <name type="scientific">Elaeis guineensis var. tenera</name>
    <name type="common">Oil palm</name>
    <dbReference type="NCBI Taxonomy" id="51953"/>
    <lineage>
        <taxon>Eukaryota</taxon>
        <taxon>Viridiplantae</taxon>
        <taxon>Streptophyta</taxon>
        <taxon>Embryophyta</taxon>
        <taxon>Tracheophyta</taxon>
        <taxon>Spermatophyta</taxon>
        <taxon>Magnoliopsida</taxon>
        <taxon>Liliopsida</taxon>
        <taxon>Arecaceae</taxon>
        <taxon>Arecoideae</taxon>
        <taxon>Cocoseae</taxon>
        <taxon>Elaeidinae</taxon>
        <taxon>Elaeis</taxon>
    </lineage>
</organism>
<keyword evidence="2" id="KW-1185">Reference proteome</keyword>
<dbReference type="InterPro" id="IPR038595">
    <property type="entry name" value="LOR_sf"/>
</dbReference>
<proteinExistence type="inferred from homology"/>
<dbReference type="OrthoDB" id="652749at2759"/>
<name>A0A6I9RTI6_ELAGV</name>
<protein>
    <submittedName>
        <fullName evidence="3">Protein LURP-one-related 8-like</fullName>
    </submittedName>
</protein>
<dbReference type="GeneID" id="105052530"/>